<protein>
    <submittedName>
        <fullName evidence="2">DUF1330 domain-containing protein</fullName>
    </submittedName>
</protein>
<gene>
    <name evidence="2" type="ORF">BST47_22510</name>
</gene>
<evidence type="ECO:0000259" key="1">
    <source>
        <dbReference type="Pfam" id="PF07045"/>
    </source>
</evidence>
<comment type="caution">
    <text evidence="2">The sequence shown here is derived from an EMBL/GenBank/DDBJ whole genome shotgun (WGS) entry which is preliminary data.</text>
</comment>
<dbReference type="Pfam" id="PF07045">
    <property type="entry name" value="DUF1330"/>
    <property type="match status" value="1"/>
</dbReference>
<name>A0A1X0JIW6_9MYCO</name>
<dbReference type="AlphaFoldDB" id="A0A1X0JIW6"/>
<feature type="domain" description="DUF1330" evidence="1">
    <location>
        <begin position="24"/>
        <end position="108"/>
    </location>
</feature>
<dbReference type="InterPro" id="IPR011008">
    <property type="entry name" value="Dimeric_a/b-barrel"/>
</dbReference>
<dbReference type="Gene3D" id="3.30.70.100">
    <property type="match status" value="1"/>
</dbReference>
<keyword evidence="3" id="KW-1185">Reference proteome</keyword>
<reference evidence="2 3" key="1">
    <citation type="submission" date="2017-02" db="EMBL/GenBank/DDBJ databases">
        <title>The new phylogeny of genus Mycobacterium.</title>
        <authorList>
            <person name="Tortoli E."/>
            <person name="Trovato A."/>
            <person name="Cirillo D.M."/>
        </authorList>
    </citation>
    <scope>NUCLEOTIDE SEQUENCE [LARGE SCALE GENOMIC DNA]</scope>
    <source>
        <strain evidence="2 3">DSM 44338</strain>
    </source>
</reference>
<evidence type="ECO:0000313" key="3">
    <source>
        <dbReference type="Proteomes" id="UP000192411"/>
    </source>
</evidence>
<accession>A0A1X0JIW6</accession>
<sequence length="128" mass="14526">MAATLSKSIAYSYFSPCTVTLVTIYALNLFDIADRDEYLAYSKRSPQEVAKHGGRVVALGQFNDAILGDIEPRKVLILVEWDSRSAFDSYCDDPELADLHAHRENGSSSYIWHLFDRLDDLRPLLKIE</sequence>
<evidence type="ECO:0000313" key="2">
    <source>
        <dbReference type="EMBL" id="ORB62819.1"/>
    </source>
</evidence>
<dbReference type="EMBL" id="MVIM01000014">
    <property type="protein sequence ID" value="ORB62819.1"/>
    <property type="molecule type" value="Genomic_DNA"/>
</dbReference>
<dbReference type="InterPro" id="IPR010753">
    <property type="entry name" value="DUF1330"/>
</dbReference>
<proteinExistence type="predicted"/>
<dbReference type="Proteomes" id="UP000192411">
    <property type="component" value="Unassembled WGS sequence"/>
</dbReference>
<dbReference type="eggNOG" id="COG5470">
    <property type="taxonomic scope" value="Bacteria"/>
</dbReference>
<organism evidence="2 3">
    <name type="scientific">Mycolicibacterium tusciae</name>
    <dbReference type="NCBI Taxonomy" id="75922"/>
    <lineage>
        <taxon>Bacteria</taxon>
        <taxon>Bacillati</taxon>
        <taxon>Actinomycetota</taxon>
        <taxon>Actinomycetes</taxon>
        <taxon>Mycobacteriales</taxon>
        <taxon>Mycobacteriaceae</taxon>
        <taxon>Mycolicibacterium</taxon>
    </lineage>
</organism>
<dbReference type="SUPFAM" id="SSF54909">
    <property type="entry name" value="Dimeric alpha+beta barrel"/>
    <property type="match status" value="1"/>
</dbReference>